<dbReference type="SUPFAM" id="SSF53323">
    <property type="entry name" value="Pyruvate-ferredoxin oxidoreductase, PFOR, domain III"/>
    <property type="match status" value="1"/>
</dbReference>
<dbReference type="Pfam" id="PF01558">
    <property type="entry name" value="POR"/>
    <property type="match status" value="1"/>
</dbReference>
<dbReference type="InterPro" id="IPR029061">
    <property type="entry name" value="THDP-binding"/>
</dbReference>
<keyword evidence="5" id="KW-1185">Reference proteome</keyword>
<dbReference type="InterPro" id="IPR009014">
    <property type="entry name" value="Transketo_C/PFOR_II"/>
</dbReference>
<dbReference type="CDD" id="cd07034">
    <property type="entry name" value="TPP_PYR_PFOR_IOR-alpha_like"/>
    <property type="match status" value="1"/>
</dbReference>
<dbReference type="NCBIfam" id="TIGR03710">
    <property type="entry name" value="OAFO_sf"/>
    <property type="match status" value="1"/>
</dbReference>
<dbReference type="PANTHER" id="PTHR32154">
    <property type="entry name" value="PYRUVATE-FLAVODOXIN OXIDOREDUCTASE-RELATED"/>
    <property type="match status" value="1"/>
</dbReference>
<dbReference type="InterPro" id="IPR002869">
    <property type="entry name" value="Pyrv_flavodox_OxRed_cen"/>
</dbReference>
<dbReference type="AlphaFoldDB" id="A0A4R1RQU9"/>
<feature type="domain" description="Pyruvate/ketoisovalerate oxidoreductase catalytic" evidence="2">
    <location>
        <begin position="29"/>
        <end position="218"/>
    </location>
</feature>
<comment type="caution">
    <text evidence="4">The sequence shown here is derived from an EMBL/GenBank/DDBJ whole genome shotgun (WGS) entry which is preliminary data.</text>
</comment>
<dbReference type="InterPro" id="IPR019752">
    <property type="entry name" value="Pyrv/ketoisovalerate_OxRed_cat"/>
</dbReference>
<evidence type="ECO:0000259" key="2">
    <source>
        <dbReference type="Pfam" id="PF01558"/>
    </source>
</evidence>
<evidence type="ECO:0000313" key="4">
    <source>
        <dbReference type="EMBL" id="TCL68775.1"/>
    </source>
</evidence>
<dbReference type="Gene3D" id="3.40.50.970">
    <property type="match status" value="1"/>
</dbReference>
<feature type="domain" description="Pyruvate flavodoxin/ferredoxin oxidoreductase pyrimidine binding" evidence="3">
    <location>
        <begin position="268"/>
        <end position="479"/>
    </location>
</feature>
<dbReference type="PANTHER" id="PTHR32154:SF20">
    <property type="entry name" value="2-OXOGLUTARATE OXIDOREDUCTASE SUBUNIT KORA"/>
    <property type="match status" value="1"/>
</dbReference>
<dbReference type="Proteomes" id="UP000295455">
    <property type="component" value="Unassembled WGS sequence"/>
</dbReference>
<reference evidence="4 5" key="1">
    <citation type="submission" date="2019-03" db="EMBL/GenBank/DDBJ databases">
        <title>Genomic Encyclopedia of Type Strains, Phase IV (KMG-IV): sequencing the most valuable type-strain genomes for metagenomic binning, comparative biology and taxonomic classification.</title>
        <authorList>
            <person name="Goeker M."/>
        </authorList>
    </citation>
    <scope>NUCLEOTIDE SEQUENCE [LARGE SCALE GENOMIC DNA]</scope>
    <source>
        <strain evidence="4 5">DSM 18792</strain>
    </source>
</reference>
<dbReference type="Pfam" id="PF01855">
    <property type="entry name" value="POR_N"/>
    <property type="match status" value="1"/>
</dbReference>
<name>A0A4R1RQU9_9FLAO</name>
<dbReference type="Gene3D" id="3.40.920.10">
    <property type="entry name" value="Pyruvate-ferredoxin oxidoreductase, PFOR, domain III"/>
    <property type="match status" value="1"/>
</dbReference>
<dbReference type="InterPro" id="IPR002880">
    <property type="entry name" value="Pyrv_Fd/Flavodoxin_OxRdtase_N"/>
</dbReference>
<dbReference type="GO" id="GO:0016903">
    <property type="term" value="F:oxidoreductase activity, acting on the aldehyde or oxo group of donors"/>
    <property type="evidence" value="ECO:0007669"/>
    <property type="project" value="InterPro"/>
</dbReference>
<sequence length="622" mass="68275">MADIKTTKKKKLQHEILDAVVIRFVGDSGDGMQFTGTQFSGTSAMFGNDIATFPNYPSEIRAPQGSLYGVSGFQVHIGSVEVSTPGDNVDLLVAMNPAGLKTNLFAVKAGHTIIVDTDAFTKKNLDKAKYETNPLEDGSLNNYRVIEVAMTSLTKAALKDVSGIDNKIITRSKNMFALGMVYWMYHRSVQHTIDFFNKKFSKEPTLIESNVKVLNAGYFYAETLELIPNVYSIAPAKLPEGTYRIIMGNTATAWGFLAAAEKSGLELFLGSYPITPATDILHELVKHKHFGVKAFQAEDEIAGIASAIGASFAGDLALTTTSGPGLALKGEALGLAMMVELPLVVVNVQRGGPSTGLPTKTEQSDLLQAMYGRNGESPVIVIAASTPANCFDFAYQACKLTLEHMTPVILLTDGYIANGSAPWKIKSVADMPEIKNNLIKEVKENWHPYDRDENTLARNWAVPGTFGLEHRIGGLEKDKVTGNVSYVPENHEYMTKIRAEKIKRVQNYIPDVKTEFANEGDLLVIGWGGTYGSLHSAVKEINKEGYKSIGFAHFNYLNPLPKNTETVLKAFKKIIVCELNSGQFAKVLRINFNGFEFLQYNKVQGLPFGNDELIQKFKQLVK</sequence>
<evidence type="ECO:0000313" key="5">
    <source>
        <dbReference type="Proteomes" id="UP000295455"/>
    </source>
</evidence>
<organism evidence="4 5">
    <name type="scientific">Mariniflexile fucanivorans</name>
    <dbReference type="NCBI Taxonomy" id="264023"/>
    <lineage>
        <taxon>Bacteria</taxon>
        <taxon>Pseudomonadati</taxon>
        <taxon>Bacteroidota</taxon>
        <taxon>Flavobacteriia</taxon>
        <taxon>Flavobacteriales</taxon>
        <taxon>Flavobacteriaceae</taxon>
        <taxon>Mariniflexile</taxon>
    </lineage>
</organism>
<proteinExistence type="predicted"/>
<dbReference type="OrthoDB" id="9794954at2"/>
<dbReference type="InterPro" id="IPR050722">
    <property type="entry name" value="Pyruvate:ferred/Flavod_OxRd"/>
</dbReference>
<protein>
    <submittedName>
        <fullName evidence="4">2-oxoglutarate ferredoxin oxidoreductase subunit alpha</fullName>
    </submittedName>
</protein>
<evidence type="ECO:0000256" key="1">
    <source>
        <dbReference type="ARBA" id="ARBA00023002"/>
    </source>
</evidence>
<evidence type="ECO:0000259" key="3">
    <source>
        <dbReference type="Pfam" id="PF01855"/>
    </source>
</evidence>
<dbReference type="EMBL" id="SLUP01000001">
    <property type="protein sequence ID" value="TCL68775.1"/>
    <property type="molecule type" value="Genomic_DNA"/>
</dbReference>
<dbReference type="Gene3D" id="3.40.50.920">
    <property type="match status" value="1"/>
</dbReference>
<gene>
    <name evidence="4" type="ORF">EV196_101196</name>
</gene>
<dbReference type="RefSeq" id="WP_132213966.1">
    <property type="nucleotide sequence ID" value="NZ_OX156936.1"/>
</dbReference>
<dbReference type="GO" id="GO:0006979">
    <property type="term" value="P:response to oxidative stress"/>
    <property type="evidence" value="ECO:0007669"/>
    <property type="project" value="TreeGrafter"/>
</dbReference>
<accession>A0A4R1RQU9</accession>
<keyword evidence="1" id="KW-0560">Oxidoreductase</keyword>
<dbReference type="SUPFAM" id="SSF52922">
    <property type="entry name" value="TK C-terminal domain-like"/>
    <property type="match status" value="1"/>
</dbReference>
<dbReference type="FunFam" id="3.40.50.970:FF:000022">
    <property type="entry name" value="2-oxoglutarate ferredoxin oxidoreductase alpha subunit"/>
    <property type="match status" value="1"/>
</dbReference>
<dbReference type="SUPFAM" id="SSF52518">
    <property type="entry name" value="Thiamin diphosphate-binding fold (THDP-binding)"/>
    <property type="match status" value="1"/>
</dbReference>
<dbReference type="InterPro" id="IPR022367">
    <property type="entry name" value="2-oxoacid/accept_OxRdtase_asu"/>
</dbReference>